<evidence type="ECO:0000313" key="2">
    <source>
        <dbReference type="Proteomes" id="UP001487740"/>
    </source>
</evidence>
<protein>
    <submittedName>
        <fullName evidence="1">Uncharacterized protein</fullName>
    </submittedName>
</protein>
<dbReference type="Proteomes" id="UP001487740">
    <property type="component" value="Unassembled WGS sequence"/>
</dbReference>
<comment type="caution">
    <text evidence="1">The sequence shown here is derived from an EMBL/GenBank/DDBJ whole genome shotgun (WGS) entry which is preliminary data.</text>
</comment>
<proteinExistence type="predicted"/>
<dbReference type="EMBL" id="JARAKH010000022">
    <property type="protein sequence ID" value="KAK8392514.1"/>
    <property type="molecule type" value="Genomic_DNA"/>
</dbReference>
<organism evidence="1 2">
    <name type="scientific">Scylla paramamosain</name>
    <name type="common">Mud crab</name>
    <dbReference type="NCBI Taxonomy" id="85552"/>
    <lineage>
        <taxon>Eukaryota</taxon>
        <taxon>Metazoa</taxon>
        <taxon>Ecdysozoa</taxon>
        <taxon>Arthropoda</taxon>
        <taxon>Crustacea</taxon>
        <taxon>Multicrustacea</taxon>
        <taxon>Malacostraca</taxon>
        <taxon>Eumalacostraca</taxon>
        <taxon>Eucarida</taxon>
        <taxon>Decapoda</taxon>
        <taxon>Pleocyemata</taxon>
        <taxon>Brachyura</taxon>
        <taxon>Eubrachyura</taxon>
        <taxon>Portunoidea</taxon>
        <taxon>Portunidae</taxon>
        <taxon>Portuninae</taxon>
        <taxon>Scylla</taxon>
    </lineage>
</organism>
<name>A0AAW0TYZ1_SCYPA</name>
<reference evidence="1 2" key="1">
    <citation type="submission" date="2023-03" db="EMBL/GenBank/DDBJ databases">
        <title>High-quality genome of Scylla paramamosain provides insights in environmental adaptation.</title>
        <authorList>
            <person name="Zhang L."/>
        </authorList>
    </citation>
    <scope>NUCLEOTIDE SEQUENCE [LARGE SCALE GENOMIC DNA]</scope>
    <source>
        <strain evidence="1">LZ_2023a</strain>
        <tissue evidence="1">Muscle</tissue>
    </source>
</reference>
<accession>A0AAW0TYZ1</accession>
<dbReference type="AlphaFoldDB" id="A0AAW0TYZ1"/>
<keyword evidence="2" id="KW-1185">Reference proteome</keyword>
<gene>
    <name evidence="1" type="ORF">O3P69_014709</name>
</gene>
<evidence type="ECO:0000313" key="1">
    <source>
        <dbReference type="EMBL" id="KAK8392514.1"/>
    </source>
</evidence>
<sequence>MDGESFDKLLDLVRPYITKENTVMRSAISPFERLSITLRFLATGNTFEDLKFLSAISPQAIGGIVIDTCNAINTCLQSYIKMPQTAEEWKELSNDFNKH</sequence>